<proteinExistence type="predicted"/>
<evidence type="ECO:0000313" key="2">
    <source>
        <dbReference type="Proteomes" id="UP000199441"/>
    </source>
</evidence>
<gene>
    <name evidence="1" type="ORF">SAMN04488001_0606</name>
</gene>
<dbReference type="STRING" id="670155.SAMN04488001_0606"/>
<organism evidence="1 2">
    <name type="scientific">Litoreibacter albidus</name>
    <dbReference type="NCBI Taxonomy" id="670155"/>
    <lineage>
        <taxon>Bacteria</taxon>
        <taxon>Pseudomonadati</taxon>
        <taxon>Pseudomonadota</taxon>
        <taxon>Alphaproteobacteria</taxon>
        <taxon>Rhodobacterales</taxon>
        <taxon>Roseobacteraceae</taxon>
        <taxon>Litoreibacter</taxon>
    </lineage>
</organism>
<dbReference type="AlphaFoldDB" id="A0A1H2RTJ7"/>
<dbReference type="EMBL" id="FNOI01000001">
    <property type="protein sequence ID" value="SDW22751.1"/>
    <property type="molecule type" value="Genomic_DNA"/>
</dbReference>
<protein>
    <recommendedName>
        <fullName evidence="3">D-galactarate dehydratase</fullName>
    </recommendedName>
</protein>
<evidence type="ECO:0000313" key="1">
    <source>
        <dbReference type="EMBL" id="SDW22751.1"/>
    </source>
</evidence>
<reference evidence="2" key="1">
    <citation type="submission" date="2016-10" db="EMBL/GenBank/DDBJ databases">
        <authorList>
            <person name="Varghese N."/>
            <person name="Submissions S."/>
        </authorList>
    </citation>
    <scope>NUCLEOTIDE SEQUENCE [LARGE SCALE GENOMIC DNA]</scope>
    <source>
        <strain evidence="2">DSM 26922</strain>
    </source>
</reference>
<dbReference type="Proteomes" id="UP000199441">
    <property type="component" value="Unassembled WGS sequence"/>
</dbReference>
<sequence>MKCFGAVNLSPMKQHILPIVVLFTLSACGGQFSNPLGGSQTTPAGAGGDSVPAAKPVARPTETGVVGGVGRTAASLDKTTAAEKSAATAAPAGGGAVLGTTVATLGDPTEQGFWLRTPLVKAETQGSVKTTGGAVVQVKLIPIEGEASAGSRISLAAMRALNLSLTDLATLTVSKS</sequence>
<keyword evidence="2" id="KW-1185">Reference proteome</keyword>
<accession>A0A1H2RTJ7</accession>
<dbReference type="PROSITE" id="PS51257">
    <property type="entry name" value="PROKAR_LIPOPROTEIN"/>
    <property type="match status" value="1"/>
</dbReference>
<evidence type="ECO:0008006" key="3">
    <source>
        <dbReference type="Google" id="ProtNLM"/>
    </source>
</evidence>
<name>A0A1H2RTJ7_9RHOB</name>